<name>G8X201_STREN</name>
<feature type="region of interest" description="Disordered" evidence="1">
    <location>
        <begin position="19"/>
        <end position="41"/>
    </location>
</feature>
<dbReference type="STRING" id="1003195.SCATT_15150"/>
<dbReference type="AlphaFoldDB" id="G8X201"/>
<reference evidence="3" key="1">
    <citation type="submission" date="2011-12" db="EMBL/GenBank/DDBJ databases">
        <title>Complete genome sequence of Streptomyces cattleya strain DSM 46488.</title>
        <authorList>
            <person name="Ou H.-Y."/>
            <person name="Li P."/>
            <person name="Zhao C."/>
            <person name="O'Hagan D."/>
            <person name="Deng Z."/>
        </authorList>
    </citation>
    <scope>NUCLEOTIDE SEQUENCE [LARGE SCALE GENOMIC DNA]</scope>
    <source>
        <strain evidence="3">ATCC 35852 / DSM 46488 / JCM 4925 / NBRC 14057 / NRRL 8057</strain>
    </source>
</reference>
<keyword evidence="3" id="KW-1185">Reference proteome</keyword>
<proteinExistence type="predicted"/>
<dbReference type="KEGG" id="scy:SCATT_15150"/>
<feature type="compositionally biased region" description="Low complexity" evidence="1">
    <location>
        <begin position="29"/>
        <end position="41"/>
    </location>
</feature>
<evidence type="ECO:0000256" key="1">
    <source>
        <dbReference type="SAM" id="MobiDB-lite"/>
    </source>
</evidence>
<accession>G8X201</accession>
<dbReference type="PATRIC" id="fig|1003195.29.peg.1521"/>
<organism evidence="2 3">
    <name type="scientific">Streptantibioticus cattleyicolor (strain ATCC 35852 / DSM 46488 / JCM 4925 / NBRC 14057 / NRRL 8057)</name>
    <name type="common">Streptomyces cattleya</name>
    <dbReference type="NCBI Taxonomy" id="1003195"/>
    <lineage>
        <taxon>Bacteria</taxon>
        <taxon>Bacillati</taxon>
        <taxon>Actinomycetota</taxon>
        <taxon>Actinomycetes</taxon>
        <taxon>Kitasatosporales</taxon>
        <taxon>Streptomycetaceae</taxon>
        <taxon>Streptantibioticus</taxon>
    </lineage>
</organism>
<dbReference type="HOGENOM" id="CLU_3277126_0_0_11"/>
<gene>
    <name evidence="2" type="ordered locus">SCATT_15150</name>
</gene>
<evidence type="ECO:0000313" key="2">
    <source>
        <dbReference type="EMBL" id="AEW93886.1"/>
    </source>
</evidence>
<evidence type="ECO:0000313" key="3">
    <source>
        <dbReference type="Proteomes" id="UP000007842"/>
    </source>
</evidence>
<protein>
    <submittedName>
        <fullName evidence="2">Uncharacterized protein</fullName>
    </submittedName>
</protein>
<dbReference type="Proteomes" id="UP000007842">
    <property type="component" value="Chromosome"/>
</dbReference>
<sequence length="41" mass="4469">MTWNEDRVPVTPTQYGVTAPRARQAAFGPRRAAPDTPADAE</sequence>
<dbReference type="EMBL" id="CP003219">
    <property type="protein sequence ID" value="AEW93886.1"/>
    <property type="molecule type" value="Genomic_DNA"/>
</dbReference>